<organism evidence="2 3">
    <name type="scientific">Novipirellula rosea</name>
    <dbReference type="NCBI Taxonomy" id="1031540"/>
    <lineage>
        <taxon>Bacteria</taxon>
        <taxon>Pseudomonadati</taxon>
        <taxon>Planctomycetota</taxon>
        <taxon>Planctomycetia</taxon>
        <taxon>Pirellulales</taxon>
        <taxon>Pirellulaceae</taxon>
        <taxon>Novipirellula</taxon>
    </lineage>
</organism>
<dbReference type="InterPro" id="IPR010870">
    <property type="entry name" value="Porin_O/P"/>
</dbReference>
<feature type="signal peptide" evidence="1">
    <location>
        <begin position="1"/>
        <end position="23"/>
    </location>
</feature>
<dbReference type="RefSeq" id="WP_345327917.1">
    <property type="nucleotide sequence ID" value="NZ_BAABGA010000120.1"/>
</dbReference>
<reference evidence="3" key="1">
    <citation type="journal article" date="2019" name="Int. J. Syst. Evol. Microbiol.">
        <title>The Global Catalogue of Microorganisms (GCM) 10K type strain sequencing project: providing services to taxonomists for standard genome sequencing and annotation.</title>
        <authorList>
            <consortium name="The Broad Institute Genomics Platform"/>
            <consortium name="The Broad Institute Genome Sequencing Center for Infectious Disease"/>
            <person name="Wu L."/>
            <person name="Ma J."/>
        </authorList>
    </citation>
    <scope>NUCLEOTIDE SEQUENCE [LARGE SCALE GENOMIC DNA]</scope>
    <source>
        <strain evidence="3">JCM 17759</strain>
    </source>
</reference>
<keyword evidence="3" id="KW-1185">Reference proteome</keyword>
<feature type="chain" id="PRO_5046579466" evidence="1">
    <location>
        <begin position="24"/>
        <end position="477"/>
    </location>
</feature>
<evidence type="ECO:0000313" key="2">
    <source>
        <dbReference type="EMBL" id="GAA4471427.1"/>
    </source>
</evidence>
<comment type="caution">
    <text evidence="2">The sequence shown here is derived from an EMBL/GenBank/DDBJ whole genome shotgun (WGS) entry which is preliminary data.</text>
</comment>
<protein>
    <submittedName>
        <fullName evidence="2">Porin</fullName>
    </submittedName>
</protein>
<gene>
    <name evidence="2" type="ORF">GCM10023156_65970</name>
</gene>
<evidence type="ECO:0000313" key="3">
    <source>
        <dbReference type="Proteomes" id="UP001500840"/>
    </source>
</evidence>
<dbReference type="EMBL" id="BAABGA010000120">
    <property type="protein sequence ID" value="GAA4471427.1"/>
    <property type="molecule type" value="Genomic_DNA"/>
</dbReference>
<proteinExistence type="predicted"/>
<dbReference type="Gene3D" id="2.40.160.10">
    <property type="entry name" value="Porin"/>
    <property type="match status" value="1"/>
</dbReference>
<dbReference type="SUPFAM" id="SSF56935">
    <property type="entry name" value="Porins"/>
    <property type="match status" value="1"/>
</dbReference>
<dbReference type="Proteomes" id="UP001500840">
    <property type="component" value="Unassembled WGS sequence"/>
</dbReference>
<name>A0ABP8NR82_9BACT</name>
<keyword evidence="1" id="KW-0732">Signal</keyword>
<evidence type="ECO:0000256" key="1">
    <source>
        <dbReference type="SAM" id="SignalP"/>
    </source>
</evidence>
<accession>A0ABP8NR82</accession>
<sequence>MRRWQLLGLGVFACLWSSPNGVAQDALNRPVVSSQPLVDSGMIPSDPVPQEFVTVEQFNRLQQQLDDLVASGGVVEYEIAPPPVPQTEKKTYPDFKVTGFVHLDTAYFDQSDENIATLGDIEDGTGFRRARIAATGNLTERASYIMEFDFAQAQARFVDVWTQIKDTPLGNVRMGRFRQPFGMSELTSVRELPFLERPTSFALSPFRQTGIMLFDTAANEQMTWAVSGFRTLSDNFGNVYGDNGGYGTAERITGLLVDRGDCGIAHVGFDHSFLNPGRDQLQYASQDEVFVGQQPNLGPTGLSVQPLEGVPPFVNTGVFPVDTVNVFNVEGALSFGRGLVQSEYRWSNLDLPTGENVTVEGGYVMARYMLTGEVIPYNRAAGVFGRVKPDHPLDVCRGDWGAWEIAGRVSTLDLNPLFGQPGVTGKGRELTSYTVALNWYWWANGKCQFEYINGQLNDLVLGDSDINTFAGRVQFDF</sequence>
<dbReference type="Pfam" id="PF07396">
    <property type="entry name" value="Porin_O_P"/>
    <property type="match status" value="1"/>
</dbReference>
<dbReference type="InterPro" id="IPR023614">
    <property type="entry name" value="Porin_dom_sf"/>
</dbReference>